<dbReference type="Proteomes" id="UP000198538">
    <property type="component" value="Unassembled WGS sequence"/>
</dbReference>
<gene>
    <name evidence="2" type="ORF">SAMN05720606_11417</name>
</gene>
<accession>A0A1G5KAR5</accession>
<feature type="transmembrane region" description="Helical" evidence="1">
    <location>
        <begin position="110"/>
        <end position="130"/>
    </location>
</feature>
<name>A0A1G5KAR5_9BACL</name>
<dbReference type="EMBL" id="FMVM01000014">
    <property type="protein sequence ID" value="SCY97361.1"/>
    <property type="molecule type" value="Genomic_DNA"/>
</dbReference>
<dbReference type="STRING" id="582692.SAMN05720606_11417"/>
<dbReference type="AlphaFoldDB" id="A0A1G5KAR5"/>
<dbReference type="RefSeq" id="WP_090923124.1">
    <property type="nucleotide sequence ID" value="NZ_FMVM01000014.1"/>
</dbReference>
<organism evidence="2 3">
    <name type="scientific">Paenibacillus polysaccharolyticus</name>
    <dbReference type="NCBI Taxonomy" id="582692"/>
    <lineage>
        <taxon>Bacteria</taxon>
        <taxon>Bacillati</taxon>
        <taxon>Bacillota</taxon>
        <taxon>Bacilli</taxon>
        <taxon>Bacillales</taxon>
        <taxon>Paenibacillaceae</taxon>
        <taxon>Paenibacillus</taxon>
    </lineage>
</organism>
<evidence type="ECO:0000313" key="3">
    <source>
        <dbReference type="Proteomes" id="UP000198538"/>
    </source>
</evidence>
<reference evidence="3" key="1">
    <citation type="submission" date="2016-10" db="EMBL/GenBank/DDBJ databases">
        <authorList>
            <person name="Varghese N."/>
            <person name="Submissions S."/>
        </authorList>
    </citation>
    <scope>NUCLEOTIDE SEQUENCE [LARGE SCALE GENOMIC DNA]</scope>
    <source>
        <strain evidence="3">BL9</strain>
    </source>
</reference>
<protein>
    <submittedName>
        <fullName evidence="2">Uncharacterized protein</fullName>
    </submittedName>
</protein>
<feature type="transmembrane region" description="Helical" evidence="1">
    <location>
        <begin position="87"/>
        <end position="104"/>
    </location>
</feature>
<keyword evidence="1" id="KW-0812">Transmembrane</keyword>
<feature type="transmembrane region" description="Helical" evidence="1">
    <location>
        <begin position="186"/>
        <end position="205"/>
    </location>
</feature>
<feature type="transmembrane region" description="Helical" evidence="1">
    <location>
        <begin position="212"/>
        <end position="229"/>
    </location>
</feature>
<feature type="transmembrane region" description="Helical" evidence="1">
    <location>
        <begin position="241"/>
        <end position="258"/>
    </location>
</feature>
<proteinExistence type="predicted"/>
<feature type="transmembrane region" description="Helical" evidence="1">
    <location>
        <begin position="151"/>
        <end position="174"/>
    </location>
</feature>
<evidence type="ECO:0000313" key="2">
    <source>
        <dbReference type="EMBL" id="SCY97361.1"/>
    </source>
</evidence>
<keyword evidence="3" id="KW-1185">Reference proteome</keyword>
<evidence type="ECO:0000256" key="1">
    <source>
        <dbReference type="SAM" id="Phobius"/>
    </source>
</evidence>
<keyword evidence="1" id="KW-0472">Membrane</keyword>
<keyword evidence="1" id="KW-1133">Transmembrane helix</keyword>
<sequence>MKHQHTNGTNKAHFETEIDIDDYSEIASQLNQYPVEFPSEAEINRTILELSAYMPEPEGAKQNWASRSLTQELFQVVRGEMVIFHKSYWLACAVLLLLGFWLGRQHSMDSTLIVLFLVPIPFVLGLLEVFKGRDLGLMEMELTCKMTAQQLMLARLIVVLSGNIVFVFLLMLLVSNETGDLLTWKSAGLLYTQLLISAGTSLWLAMRVRGGTAVSLFLIFWFALVQFVLTLKEVKAFIETIQPSWLAVIAFVGAGLLIRQTYQMVRKYTSQTERGYSFDTDHR</sequence>